<keyword evidence="5" id="KW-0998">Cell outer membrane</keyword>
<dbReference type="InterPro" id="IPR033985">
    <property type="entry name" value="SusD-like_N"/>
</dbReference>
<name>A0ABQ1LZA5_9SPHI</name>
<dbReference type="SUPFAM" id="SSF48452">
    <property type="entry name" value="TPR-like"/>
    <property type="match status" value="1"/>
</dbReference>
<protein>
    <recommendedName>
        <fullName evidence="10">RagB/SusD family nutrient uptake outer membrane protein</fullName>
    </recommendedName>
</protein>
<dbReference type="InterPro" id="IPR011990">
    <property type="entry name" value="TPR-like_helical_dom_sf"/>
</dbReference>
<reference evidence="9" key="1">
    <citation type="journal article" date="2019" name="Int. J. Syst. Evol. Microbiol.">
        <title>The Global Catalogue of Microorganisms (GCM) 10K type strain sequencing project: providing services to taxonomists for standard genome sequencing and annotation.</title>
        <authorList>
            <consortium name="The Broad Institute Genomics Platform"/>
            <consortium name="The Broad Institute Genome Sequencing Center for Infectious Disease"/>
            <person name="Wu L."/>
            <person name="Ma J."/>
        </authorList>
    </citation>
    <scope>NUCLEOTIDE SEQUENCE [LARGE SCALE GENOMIC DNA]</scope>
    <source>
        <strain evidence="9">CGMCC 1.15342</strain>
    </source>
</reference>
<dbReference type="Proteomes" id="UP000597338">
    <property type="component" value="Unassembled WGS sequence"/>
</dbReference>
<dbReference type="Pfam" id="PF14322">
    <property type="entry name" value="SusD-like_3"/>
    <property type="match status" value="1"/>
</dbReference>
<dbReference type="Gene3D" id="1.25.40.390">
    <property type="match status" value="1"/>
</dbReference>
<evidence type="ECO:0000256" key="2">
    <source>
        <dbReference type="ARBA" id="ARBA00006275"/>
    </source>
</evidence>
<proteinExistence type="inferred from homology"/>
<dbReference type="Pfam" id="PF07980">
    <property type="entry name" value="SusD_RagB"/>
    <property type="match status" value="1"/>
</dbReference>
<feature type="domain" description="RagB/SusD" evidence="6">
    <location>
        <begin position="287"/>
        <end position="495"/>
    </location>
</feature>
<gene>
    <name evidence="8" type="ORF">GCM10011386_22730</name>
</gene>
<comment type="similarity">
    <text evidence="2">Belongs to the SusD family.</text>
</comment>
<dbReference type="Gene3D" id="2.60.120.260">
    <property type="entry name" value="Galactose-binding domain-like"/>
    <property type="match status" value="1"/>
</dbReference>
<evidence type="ECO:0000256" key="3">
    <source>
        <dbReference type="ARBA" id="ARBA00022729"/>
    </source>
</evidence>
<organism evidence="8 9">
    <name type="scientific">Parapedobacter defluvii</name>
    <dbReference type="NCBI Taxonomy" id="2045106"/>
    <lineage>
        <taxon>Bacteria</taxon>
        <taxon>Pseudomonadati</taxon>
        <taxon>Bacteroidota</taxon>
        <taxon>Sphingobacteriia</taxon>
        <taxon>Sphingobacteriales</taxon>
        <taxon>Sphingobacteriaceae</taxon>
        <taxon>Parapedobacter</taxon>
    </lineage>
</organism>
<sequence>MSLEDIFKNEIQTEAYLNTVYLSVPTYFDHYNQWAFLAGVTDEAKDAEVGNFSGNMPSAWNIGSLTPSFNPLAQGGSAGRGQDRYTTFWAGIRDANVFLHYINDVQFANDEKKARLIAEATLLRAFFYFELIKQFGPMPVVTNPFDPAFDYTALIRPNFQECIDFIVAESDRVIASTAFPMRISVESERGRFTKAVAYMLKSEALLYNASPLWNPQNDVSKWTAAATASKEGLAALTGSGGYALADDYGDYFLNTSDISASPRDRETIFEIKGFDIPLSTTGLPSKEGSWMLGATPSQELVDSYDMQSTGEPAITGYRDADHLQPIINPNSGYDEQQPYVNRDPRFYATVWFNGAQYDNINGKVHTVETFVGGADQLIKSPPNRINTHTGYYLRKFIDPKLAINQISSARFKKYRLAELYLNLAEAANEANGPTGEVYEAINTIRNRVNMPNLPLGLSKEEMRERIHRERRVELVWEEHRFWDVRRWKILHETDKLVTGMEIRKTGGNAGPSTINIDNASFESGTDGWTFYPGAEVIAIDGHTSSNVVQISDGGHVWATINGLTPSTTYEVSLLMMVQEETGYVGVRNYGGDEVLAQALPEDGLKQQKVRFTTGPNSTSADIFTWWPAGGKGLFDDFELVRVGGGDQGGGSASYTYSRFVTERRNAWDDKFLVFPIPITDVSIIPDFRMNQNPGW</sequence>
<evidence type="ECO:0000256" key="5">
    <source>
        <dbReference type="ARBA" id="ARBA00023237"/>
    </source>
</evidence>
<comment type="subcellular location">
    <subcellularLocation>
        <location evidence="1">Cell outer membrane</location>
    </subcellularLocation>
</comment>
<evidence type="ECO:0000256" key="4">
    <source>
        <dbReference type="ARBA" id="ARBA00023136"/>
    </source>
</evidence>
<keyword evidence="3" id="KW-0732">Signal</keyword>
<evidence type="ECO:0000313" key="8">
    <source>
        <dbReference type="EMBL" id="GGC30174.1"/>
    </source>
</evidence>
<accession>A0ABQ1LZA5</accession>
<evidence type="ECO:0000313" key="9">
    <source>
        <dbReference type="Proteomes" id="UP000597338"/>
    </source>
</evidence>
<dbReference type="EMBL" id="BMIK01000007">
    <property type="protein sequence ID" value="GGC30174.1"/>
    <property type="molecule type" value="Genomic_DNA"/>
</dbReference>
<dbReference type="InterPro" id="IPR012944">
    <property type="entry name" value="SusD_RagB_dom"/>
</dbReference>
<evidence type="ECO:0000256" key="1">
    <source>
        <dbReference type="ARBA" id="ARBA00004442"/>
    </source>
</evidence>
<comment type="caution">
    <text evidence="8">The sequence shown here is derived from an EMBL/GenBank/DDBJ whole genome shotgun (WGS) entry which is preliminary data.</text>
</comment>
<feature type="domain" description="SusD-like N-terminal" evidence="7">
    <location>
        <begin position="83"/>
        <end position="200"/>
    </location>
</feature>
<keyword evidence="4" id="KW-0472">Membrane</keyword>
<evidence type="ECO:0000259" key="7">
    <source>
        <dbReference type="Pfam" id="PF14322"/>
    </source>
</evidence>
<evidence type="ECO:0008006" key="10">
    <source>
        <dbReference type="Google" id="ProtNLM"/>
    </source>
</evidence>
<keyword evidence="9" id="KW-1185">Reference proteome</keyword>
<evidence type="ECO:0000259" key="6">
    <source>
        <dbReference type="Pfam" id="PF07980"/>
    </source>
</evidence>